<organism evidence="1 2">
    <name type="scientific">Gemmatimonas phototrophica</name>
    <dbReference type="NCBI Taxonomy" id="1379270"/>
    <lineage>
        <taxon>Bacteria</taxon>
        <taxon>Pseudomonadati</taxon>
        <taxon>Gemmatimonadota</taxon>
        <taxon>Gemmatimonadia</taxon>
        <taxon>Gemmatimonadales</taxon>
        <taxon>Gemmatimonadaceae</taxon>
        <taxon>Gemmatimonas</taxon>
    </lineage>
</organism>
<dbReference type="AlphaFoldDB" id="A0A143BMR9"/>
<evidence type="ECO:0000313" key="2">
    <source>
        <dbReference type="Proteomes" id="UP000076404"/>
    </source>
</evidence>
<proteinExistence type="predicted"/>
<dbReference type="EMBL" id="CP011454">
    <property type="protein sequence ID" value="AMW05724.1"/>
    <property type="molecule type" value="Genomic_DNA"/>
</dbReference>
<reference evidence="1 2" key="1">
    <citation type="journal article" date="2014" name="Proc. Natl. Acad. Sci. U.S.A.">
        <title>Functional type 2 photosynthetic reaction centers found in the rare bacterial phylum Gemmatimonadetes.</title>
        <authorList>
            <person name="Zeng Y."/>
            <person name="Feng F."/>
            <person name="Medova H."/>
            <person name="Dean J."/>
            <person name="Koblizek M."/>
        </authorList>
    </citation>
    <scope>NUCLEOTIDE SEQUENCE [LARGE SCALE GENOMIC DNA]</scope>
    <source>
        <strain evidence="1 2">AP64</strain>
    </source>
</reference>
<evidence type="ECO:0008006" key="3">
    <source>
        <dbReference type="Google" id="ProtNLM"/>
    </source>
</evidence>
<protein>
    <recommendedName>
        <fullName evidence="3">DUF155 domain-containing protein</fullName>
    </recommendedName>
</protein>
<dbReference type="OrthoDB" id="180075at2"/>
<gene>
    <name evidence="1" type="ORF">GEMMAAP_14820</name>
</gene>
<keyword evidence="2" id="KW-1185">Reference proteome</keyword>
<dbReference type="RefSeq" id="WP_043579432.1">
    <property type="nucleotide sequence ID" value="NZ_CP011454.1"/>
</dbReference>
<name>A0A143BMR9_9BACT</name>
<evidence type="ECO:0000313" key="1">
    <source>
        <dbReference type="EMBL" id="AMW05724.1"/>
    </source>
</evidence>
<reference evidence="1 2" key="2">
    <citation type="journal article" date="2016" name="Environ. Microbiol. Rep.">
        <title>Metagenomic evidence for the presence of phototrophic Gemmatimonadetes bacteria in diverse environments.</title>
        <authorList>
            <person name="Zeng Y."/>
            <person name="Baumbach J."/>
            <person name="Barbosa E.G."/>
            <person name="Azevedo V."/>
            <person name="Zhang C."/>
            <person name="Koblizek M."/>
        </authorList>
    </citation>
    <scope>NUCLEOTIDE SEQUENCE [LARGE SCALE GENOMIC DNA]</scope>
    <source>
        <strain evidence="1 2">AP64</strain>
    </source>
</reference>
<sequence>MPQVHTGSAIAYRLFDVGYAISLDRALDLLSTSGPERVRPVRGEGQALQISNPPVTVLLGAESLLIEEQPHEVELSARIFDFGVISLRVKIRAPSPCTWEAFTEFGQRLEHHPGISAITSHHLRLLTERIAPAVERPAIAAVHEDYTVFRVSRCTSDDGTALNAEQLAELDVVPLLLNETRPLSAEARKELLPHRFSYYGDDLALLTWENALVVEPGEHDTDLQYILEFANAQLLELRYYDALLDAELPKLYDDIEVARARHAVFPGRRFAALLQRLQGQVADSTELVERVENALKVTDDVYLARVYSAALELFRGKAWRAGIDRKLAILRDTYAMLNGEAQAARSETLEIAIVGLIVVELVLALIKRTA</sequence>
<dbReference type="eggNOG" id="COG1723">
    <property type="taxonomic scope" value="Bacteria"/>
</dbReference>
<dbReference type="STRING" id="1379270.GEMMAAP_14820"/>
<dbReference type="KEGG" id="gph:GEMMAAP_14820"/>
<accession>A0A143BMR9</accession>
<dbReference type="Proteomes" id="UP000076404">
    <property type="component" value="Chromosome"/>
</dbReference>